<reference evidence="2" key="2">
    <citation type="submission" date="2019-09" db="EMBL/GenBank/DDBJ databases">
        <authorList>
            <consortium name="NCBI Pathogen Detection Project"/>
        </authorList>
    </citation>
    <scope>NUCLEOTIDE SEQUENCE</scope>
    <source>
        <strain evidence="2">AUSMDU00005748</strain>
    </source>
</reference>
<accession>A0AAD3UQQ2</accession>
<comment type="caution">
    <text evidence="2">The sequence shown here is derived from an EMBL/GenBank/DDBJ whole genome shotgun (WGS) entry which is preliminary data.</text>
</comment>
<protein>
    <submittedName>
        <fullName evidence="2">Phage tail protein</fullName>
    </submittedName>
</protein>
<dbReference type="EMBL" id="DACXIC010000049">
    <property type="protein sequence ID" value="HAU4359694.1"/>
    <property type="molecule type" value="Genomic_DNA"/>
</dbReference>
<evidence type="ECO:0000259" key="1">
    <source>
        <dbReference type="Pfam" id="PF06223"/>
    </source>
</evidence>
<sequence>MNGIGGRTIAEARECISIHEFHIWLKYREKYGQLNQMMRTEWAAALISSVLANVNRTKTTPPFKVTDFAPHINEPAIKLEDAINTWH</sequence>
<reference evidence="2" key="1">
    <citation type="journal article" date="2018" name="Genome Biol.">
        <title>SKESA: strategic k-mer extension for scrupulous assemblies.</title>
        <authorList>
            <person name="Souvorov A."/>
            <person name="Agarwala R."/>
            <person name="Lipman D.J."/>
        </authorList>
    </citation>
    <scope>NUCLEOTIDE SEQUENCE</scope>
    <source>
        <strain evidence="2">AUSMDU00005748</strain>
    </source>
</reference>
<evidence type="ECO:0000313" key="2">
    <source>
        <dbReference type="EMBL" id="HAU4359694.1"/>
    </source>
</evidence>
<proteinExistence type="predicted"/>
<dbReference type="InterPro" id="IPR009350">
    <property type="entry name" value="Phage_tail_T"/>
</dbReference>
<dbReference type="Pfam" id="PF06223">
    <property type="entry name" value="Phage_tail_T"/>
    <property type="match status" value="1"/>
</dbReference>
<feature type="domain" description="Minor tail T" evidence="1">
    <location>
        <begin position="18"/>
        <end position="82"/>
    </location>
</feature>
<gene>
    <name evidence="2" type="ORF">F6W21_25530</name>
</gene>
<organism evidence="2 3">
    <name type="scientific">Klebsiella oxytoca</name>
    <dbReference type="NCBI Taxonomy" id="571"/>
    <lineage>
        <taxon>Bacteria</taxon>
        <taxon>Pseudomonadati</taxon>
        <taxon>Pseudomonadota</taxon>
        <taxon>Gammaproteobacteria</taxon>
        <taxon>Enterobacterales</taxon>
        <taxon>Enterobacteriaceae</taxon>
        <taxon>Klebsiella/Raoultella group</taxon>
        <taxon>Klebsiella</taxon>
    </lineage>
</organism>
<evidence type="ECO:0000313" key="3">
    <source>
        <dbReference type="Proteomes" id="UP000868497"/>
    </source>
</evidence>
<dbReference type="RefSeq" id="WP_202860961.1">
    <property type="nucleotide sequence ID" value="NZ_CP089411.1"/>
</dbReference>
<name>A0AAD3UQQ2_KLEOX</name>
<dbReference type="AlphaFoldDB" id="A0AAD3UQQ2"/>
<dbReference type="Proteomes" id="UP000868497">
    <property type="component" value="Unassembled WGS sequence"/>
</dbReference>